<comment type="caution">
    <text evidence="2">The sequence shown here is derived from an EMBL/GenBank/DDBJ whole genome shotgun (WGS) entry which is preliminary data.</text>
</comment>
<keyword evidence="3" id="KW-1185">Reference proteome</keyword>
<dbReference type="EMBL" id="PDLN01000002">
    <property type="protein sequence ID" value="RDW92437.1"/>
    <property type="molecule type" value="Genomic_DNA"/>
</dbReference>
<sequence length="114" mass="13104">MVPSEDAKKRVIRSHLTRKLRQAFVESLKKQGYAKDGTRLPDSTQERDLVGTLQMSAEMALMKMRREEAQKSTDELVKAMLEVRSKARQPEGRRNIHQKRGNGAKDAALKIRRM</sequence>
<accession>A0A3D8T1H9</accession>
<gene>
    <name evidence="2" type="ORF">BP5796_01831</name>
</gene>
<dbReference type="AlphaFoldDB" id="A0A3D8T1H9"/>
<feature type="compositionally biased region" description="Basic and acidic residues" evidence="1">
    <location>
        <begin position="84"/>
        <end position="94"/>
    </location>
</feature>
<protein>
    <submittedName>
        <fullName evidence="2">Uncharacterized protein</fullName>
    </submittedName>
</protein>
<proteinExistence type="predicted"/>
<evidence type="ECO:0000313" key="2">
    <source>
        <dbReference type="EMBL" id="RDW92437.1"/>
    </source>
</evidence>
<feature type="region of interest" description="Disordered" evidence="1">
    <location>
        <begin position="84"/>
        <end position="114"/>
    </location>
</feature>
<evidence type="ECO:0000256" key="1">
    <source>
        <dbReference type="SAM" id="MobiDB-lite"/>
    </source>
</evidence>
<evidence type="ECO:0000313" key="3">
    <source>
        <dbReference type="Proteomes" id="UP000256328"/>
    </source>
</evidence>
<dbReference type="Proteomes" id="UP000256328">
    <property type="component" value="Unassembled WGS sequence"/>
</dbReference>
<name>A0A3D8T1H9_9HELO</name>
<reference evidence="2 3" key="1">
    <citation type="journal article" date="2018" name="IMA Fungus">
        <title>IMA Genome-F 9: Draft genome sequence of Annulohypoxylon stygium, Aspergillus mulundensis, Berkeleyomyces basicola (syn. Thielaviopsis basicola), Ceratocystis smalleyi, two Cercospora beticola strains, Coleophoma cylindrospora, Fusarium fracticaudum, Phialophora cf. hyalina, and Morchella septimelata.</title>
        <authorList>
            <person name="Wingfield B.D."/>
            <person name="Bills G.F."/>
            <person name="Dong Y."/>
            <person name="Huang W."/>
            <person name="Nel W.J."/>
            <person name="Swalarsk-Parry B.S."/>
            <person name="Vaghefi N."/>
            <person name="Wilken P.M."/>
            <person name="An Z."/>
            <person name="de Beer Z.W."/>
            <person name="De Vos L."/>
            <person name="Chen L."/>
            <person name="Duong T.A."/>
            <person name="Gao Y."/>
            <person name="Hammerbacher A."/>
            <person name="Kikkert J.R."/>
            <person name="Li Y."/>
            <person name="Li H."/>
            <person name="Li K."/>
            <person name="Li Q."/>
            <person name="Liu X."/>
            <person name="Ma X."/>
            <person name="Naidoo K."/>
            <person name="Pethybridge S.J."/>
            <person name="Sun J."/>
            <person name="Steenkamp E.T."/>
            <person name="van der Nest M.A."/>
            <person name="van Wyk S."/>
            <person name="Wingfield M.J."/>
            <person name="Xiong C."/>
            <person name="Yue Q."/>
            <person name="Zhang X."/>
        </authorList>
    </citation>
    <scope>NUCLEOTIDE SEQUENCE [LARGE SCALE GENOMIC DNA]</scope>
    <source>
        <strain evidence="2 3">BP5796</strain>
    </source>
</reference>
<dbReference type="OrthoDB" id="5238363at2759"/>
<organism evidence="2 3">
    <name type="scientific">Coleophoma crateriformis</name>
    <dbReference type="NCBI Taxonomy" id="565419"/>
    <lineage>
        <taxon>Eukaryota</taxon>
        <taxon>Fungi</taxon>
        <taxon>Dikarya</taxon>
        <taxon>Ascomycota</taxon>
        <taxon>Pezizomycotina</taxon>
        <taxon>Leotiomycetes</taxon>
        <taxon>Helotiales</taxon>
        <taxon>Dermateaceae</taxon>
        <taxon>Coleophoma</taxon>
    </lineage>
</organism>